<dbReference type="OrthoDB" id="9810590at2"/>
<comment type="subcellular location">
    <subcellularLocation>
        <location evidence="1 5">Cytoplasm</location>
    </subcellularLocation>
</comment>
<dbReference type="Pfam" id="PF00313">
    <property type="entry name" value="CSD"/>
    <property type="match status" value="1"/>
</dbReference>
<dbReference type="PIRSF" id="PIRSF002599">
    <property type="entry name" value="Cold_shock_A"/>
    <property type="match status" value="1"/>
</dbReference>
<dbReference type="GO" id="GO:0003677">
    <property type="term" value="F:DNA binding"/>
    <property type="evidence" value="ECO:0007669"/>
    <property type="project" value="UniProtKB-KW"/>
</dbReference>
<evidence type="ECO:0000256" key="1">
    <source>
        <dbReference type="ARBA" id="ARBA00004496"/>
    </source>
</evidence>
<keyword evidence="3" id="KW-0963">Cytoplasm</keyword>
<feature type="domain" description="CSD" evidence="6">
    <location>
        <begin position="1"/>
        <end position="66"/>
    </location>
</feature>
<dbReference type="InterPro" id="IPR019844">
    <property type="entry name" value="CSD_CS"/>
</dbReference>
<evidence type="ECO:0000256" key="3">
    <source>
        <dbReference type="ARBA" id="ARBA00022490"/>
    </source>
</evidence>
<dbReference type="InterPro" id="IPR011129">
    <property type="entry name" value="CSD"/>
</dbReference>
<dbReference type="Proteomes" id="UP000244906">
    <property type="component" value="Unassembled WGS sequence"/>
</dbReference>
<dbReference type="InterPro" id="IPR012156">
    <property type="entry name" value="Cold_shock_CspA"/>
</dbReference>
<proteinExistence type="predicted"/>
<dbReference type="SMART" id="SM00357">
    <property type="entry name" value="CSP"/>
    <property type="match status" value="1"/>
</dbReference>
<organism evidence="7 8">
    <name type="scientific">Pelagibaculum spongiae</name>
    <dbReference type="NCBI Taxonomy" id="2080658"/>
    <lineage>
        <taxon>Bacteria</taxon>
        <taxon>Pseudomonadati</taxon>
        <taxon>Pseudomonadota</taxon>
        <taxon>Gammaproteobacteria</taxon>
        <taxon>Oceanospirillales</taxon>
        <taxon>Pelagibaculum</taxon>
    </lineage>
</organism>
<evidence type="ECO:0000256" key="2">
    <source>
        <dbReference type="ARBA" id="ARBA00022318"/>
    </source>
</evidence>
<dbReference type="CDD" id="cd04458">
    <property type="entry name" value="CSP_CDS"/>
    <property type="match status" value="1"/>
</dbReference>
<dbReference type="InterPro" id="IPR012751">
    <property type="entry name" value="CspD"/>
</dbReference>
<evidence type="ECO:0000313" key="8">
    <source>
        <dbReference type="Proteomes" id="UP000244906"/>
    </source>
</evidence>
<keyword evidence="8" id="KW-1185">Reference proteome</keyword>
<dbReference type="AlphaFoldDB" id="A0A2V1H3Y7"/>
<reference evidence="7 8" key="1">
    <citation type="submission" date="2018-04" db="EMBL/GenBank/DDBJ databases">
        <title>Thalassorhabdus spongiae gen. nov., sp. nov., isolated from a marine sponge in South-West Iceland.</title>
        <authorList>
            <person name="Knobloch S."/>
            <person name="Daussin A."/>
            <person name="Johannsson R."/>
            <person name="Marteinsson V.T."/>
        </authorList>
    </citation>
    <scope>NUCLEOTIDE SEQUENCE [LARGE SCALE GENOMIC DNA]</scope>
    <source>
        <strain evidence="7 8">Hp12</strain>
    </source>
</reference>
<comment type="caution">
    <text evidence="7">The sequence shown here is derived from an EMBL/GenBank/DDBJ whole genome shotgun (WGS) entry which is preliminary data.</text>
</comment>
<evidence type="ECO:0000313" key="7">
    <source>
        <dbReference type="EMBL" id="PVZ71495.1"/>
    </source>
</evidence>
<dbReference type="PRINTS" id="PR00050">
    <property type="entry name" value="COLDSHOCK"/>
</dbReference>
<accession>A0A2V1H3Y7</accession>
<dbReference type="GO" id="GO:0006355">
    <property type="term" value="P:regulation of DNA-templated transcription"/>
    <property type="evidence" value="ECO:0007669"/>
    <property type="project" value="InterPro"/>
</dbReference>
<protein>
    <recommendedName>
        <fullName evidence="2">Cold shock-like protein CspD</fullName>
    </recommendedName>
</protein>
<dbReference type="SUPFAM" id="SSF50249">
    <property type="entry name" value="Nucleic acid-binding proteins"/>
    <property type="match status" value="1"/>
</dbReference>
<gene>
    <name evidence="7" type="primary">cspD</name>
    <name evidence="7" type="ORF">DC094_00125</name>
</gene>
<dbReference type="PANTHER" id="PTHR11544">
    <property type="entry name" value="COLD SHOCK DOMAIN CONTAINING PROTEINS"/>
    <property type="match status" value="1"/>
</dbReference>
<dbReference type="FunFam" id="2.40.50.140:FF:000006">
    <property type="entry name" value="Cold shock protein CspC"/>
    <property type="match status" value="1"/>
</dbReference>
<dbReference type="InterPro" id="IPR050181">
    <property type="entry name" value="Cold_shock_domain"/>
</dbReference>
<dbReference type="EMBL" id="QDDL01000001">
    <property type="protein sequence ID" value="PVZ71495.1"/>
    <property type="molecule type" value="Genomic_DNA"/>
</dbReference>
<dbReference type="Gene3D" id="2.40.50.140">
    <property type="entry name" value="Nucleic acid-binding proteins"/>
    <property type="match status" value="1"/>
</dbReference>
<dbReference type="GO" id="GO:0005829">
    <property type="term" value="C:cytosol"/>
    <property type="evidence" value="ECO:0007669"/>
    <property type="project" value="UniProtKB-ARBA"/>
</dbReference>
<evidence type="ECO:0000256" key="5">
    <source>
        <dbReference type="RuleBase" id="RU000408"/>
    </source>
</evidence>
<evidence type="ECO:0000256" key="4">
    <source>
        <dbReference type="ARBA" id="ARBA00023125"/>
    </source>
</evidence>
<name>A0A2V1H3Y7_9GAMM</name>
<dbReference type="PROSITE" id="PS51857">
    <property type="entry name" value="CSD_2"/>
    <property type="match status" value="1"/>
</dbReference>
<dbReference type="RefSeq" id="WP_116685084.1">
    <property type="nucleotide sequence ID" value="NZ_CAWNYD010000001.1"/>
</dbReference>
<dbReference type="InterPro" id="IPR002059">
    <property type="entry name" value="CSP_DNA-bd"/>
</dbReference>
<dbReference type="InterPro" id="IPR012340">
    <property type="entry name" value="NA-bd_OB-fold"/>
</dbReference>
<dbReference type="PROSITE" id="PS00352">
    <property type="entry name" value="CSD_1"/>
    <property type="match status" value="1"/>
</dbReference>
<sequence>MATGTVKWFNNAKGYGFICPEEGGEDLFAHYSSVTMEGYKTLKAGQAVTFDVHEGPKGLHAINIASGEEAETTTQ</sequence>
<evidence type="ECO:0000259" key="6">
    <source>
        <dbReference type="PROSITE" id="PS51857"/>
    </source>
</evidence>
<keyword evidence="4" id="KW-0238">DNA-binding</keyword>
<dbReference type="NCBIfam" id="TIGR02381">
    <property type="entry name" value="cspD"/>
    <property type="match status" value="1"/>
</dbReference>